<organism evidence="1 2">
    <name type="scientific">Lentzea tibetensis</name>
    <dbReference type="NCBI Taxonomy" id="2591470"/>
    <lineage>
        <taxon>Bacteria</taxon>
        <taxon>Bacillati</taxon>
        <taxon>Actinomycetota</taxon>
        <taxon>Actinomycetes</taxon>
        <taxon>Pseudonocardiales</taxon>
        <taxon>Pseudonocardiaceae</taxon>
        <taxon>Lentzea</taxon>
    </lineage>
</organism>
<comment type="caution">
    <text evidence="1">The sequence shown here is derived from an EMBL/GenBank/DDBJ whole genome shotgun (WGS) entry which is preliminary data.</text>
</comment>
<dbReference type="RefSeq" id="WP_146354123.1">
    <property type="nucleotide sequence ID" value="NZ_VOBR01000014.1"/>
</dbReference>
<name>A0A563EQV3_9PSEU</name>
<proteinExistence type="predicted"/>
<dbReference type="EMBL" id="VOBR01000014">
    <property type="protein sequence ID" value="TWP50023.1"/>
    <property type="molecule type" value="Genomic_DNA"/>
</dbReference>
<gene>
    <name evidence="1" type="ORF">FKR81_22620</name>
</gene>
<evidence type="ECO:0000313" key="1">
    <source>
        <dbReference type="EMBL" id="TWP50023.1"/>
    </source>
</evidence>
<dbReference type="AlphaFoldDB" id="A0A563EQV3"/>
<dbReference type="Pfam" id="PF09965">
    <property type="entry name" value="DUF2199"/>
    <property type="match status" value="1"/>
</dbReference>
<evidence type="ECO:0000313" key="2">
    <source>
        <dbReference type="Proteomes" id="UP000316639"/>
    </source>
</evidence>
<sequence length="294" mass="32322">MTSPVRCACCGAELADPQRIDVRFGLPDAALSLPEDEVLHVNGGLLAVKDRGSFARCLLPVSLSGDFELVLGTWMKISDADLERTAAVWEEPEYAELVLGGTLANDIRPWGMLGAELTAEVRDTEDIPYAASSTDGLLDRVLHGVWDRDDVLSCFGHELPVAVRTSLTEEWSVERSAGLMGQVVDGRSEFAAEDRAVYTEVLIDNGTRTPEEFLESMLDGAPEVPPEHRTTFRADDGMLRHAFWHAVEVDDEERQQFYGFVVRPGSAVVVGCMYGDPALHGWAMHVLRSVNYVS</sequence>
<keyword evidence="2" id="KW-1185">Reference proteome</keyword>
<reference evidence="1 2" key="1">
    <citation type="submission" date="2019-07" db="EMBL/GenBank/DDBJ databases">
        <title>Lentzea xizangensis sp. nov., isolated from Qinghai-Tibetan Plateau Soils.</title>
        <authorList>
            <person name="Huang J."/>
        </authorList>
    </citation>
    <scope>NUCLEOTIDE SEQUENCE [LARGE SCALE GENOMIC DNA]</scope>
    <source>
        <strain evidence="1 2">FXJ1.1311</strain>
    </source>
</reference>
<dbReference type="Proteomes" id="UP000316639">
    <property type="component" value="Unassembled WGS sequence"/>
</dbReference>
<protein>
    <submittedName>
        <fullName evidence="1">DUF2199 domain-containing protein</fullName>
    </submittedName>
</protein>
<accession>A0A563EQV3</accession>
<dbReference type="InterPro" id="IPR018697">
    <property type="entry name" value="DUF2199"/>
</dbReference>
<dbReference type="OrthoDB" id="3523497at2"/>